<dbReference type="PROSITE" id="PS51547">
    <property type="entry name" value="C2_PI3K"/>
    <property type="match status" value="1"/>
</dbReference>
<feature type="region of interest" description="Disordered" evidence="9">
    <location>
        <begin position="685"/>
        <end position="704"/>
    </location>
</feature>
<dbReference type="GO" id="GO:0005524">
    <property type="term" value="F:ATP binding"/>
    <property type="evidence" value="ECO:0007669"/>
    <property type="project" value="UniProtKB-UniRule"/>
</dbReference>
<dbReference type="InterPro" id="IPR018936">
    <property type="entry name" value="PI3/4_kinase_CS"/>
</dbReference>
<evidence type="ECO:0000259" key="10">
    <source>
        <dbReference type="PROSITE" id="PS50290"/>
    </source>
</evidence>
<dbReference type="InterPro" id="IPR015433">
    <property type="entry name" value="PI3/4_kinase"/>
</dbReference>
<dbReference type="SUPFAM" id="SSF49562">
    <property type="entry name" value="C2 domain (Calcium/lipid-binding domain, CaLB)"/>
    <property type="match status" value="1"/>
</dbReference>
<dbReference type="InterPro" id="IPR042236">
    <property type="entry name" value="PI3K_accessory_sf"/>
</dbReference>
<dbReference type="OrthoDB" id="67688at2759"/>
<dbReference type="Gene3D" id="3.30.1010.10">
    <property type="entry name" value="Phosphatidylinositol 3-kinase Catalytic Subunit, Chain A, domain 4"/>
    <property type="match status" value="1"/>
</dbReference>
<name>A0A4D9D931_9STRA</name>
<keyword evidence="8" id="KW-0175">Coiled coil</keyword>
<comment type="similarity">
    <text evidence="6 7">Belongs to the PI3/PI4-kinase family.</text>
</comment>
<evidence type="ECO:0000256" key="3">
    <source>
        <dbReference type="ARBA" id="ARBA00022741"/>
    </source>
</evidence>
<evidence type="ECO:0000256" key="5">
    <source>
        <dbReference type="ARBA" id="ARBA00022840"/>
    </source>
</evidence>
<dbReference type="GO" id="GO:0034271">
    <property type="term" value="C:phosphatidylinositol 3-kinase complex, class III, type I"/>
    <property type="evidence" value="ECO:0007669"/>
    <property type="project" value="TreeGrafter"/>
</dbReference>
<dbReference type="SUPFAM" id="SSF48371">
    <property type="entry name" value="ARM repeat"/>
    <property type="match status" value="1"/>
</dbReference>
<dbReference type="CDD" id="cd00896">
    <property type="entry name" value="PI3Kc_III"/>
    <property type="match status" value="1"/>
</dbReference>
<dbReference type="PANTHER" id="PTHR10048:SF7">
    <property type="entry name" value="PHOSPHATIDYLINOSITOL 3-KINASE CATALYTIC SUBUNIT TYPE 3"/>
    <property type="match status" value="1"/>
</dbReference>
<evidence type="ECO:0000256" key="1">
    <source>
        <dbReference type="ARBA" id="ARBA00012073"/>
    </source>
</evidence>
<dbReference type="PROSITE" id="PS50290">
    <property type="entry name" value="PI3_4_KINASE_3"/>
    <property type="match status" value="1"/>
</dbReference>
<evidence type="ECO:0000256" key="2">
    <source>
        <dbReference type="ARBA" id="ARBA00022679"/>
    </source>
</evidence>
<dbReference type="SMART" id="SM00146">
    <property type="entry name" value="PI3Kc"/>
    <property type="match status" value="1"/>
</dbReference>
<dbReference type="PROSITE" id="PS51545">
    <property type="entry name" value="PIK_HELICAL"/>
    <property type="match status" value="1"/>
</dbReference>
<proteinExistence type="inferred from homology"/>
<evidence type="ECO:0000256" key="8">
    <source>
        <dbReference type="SAM" id="Coils"/>
    </source>
</evidence>
<dbReference type="GO" id="GO:0000045">
    <property type="term" value="P:autophagosome assembly"/>
    <property type="evidence" value="ECO:0007669"/>
    <property type="project" value="TreeGrafter"/>
</dbReference>
<keyword evidence="4 6" id="KW-0418">Kinase</keyword>
<dbReference type="PROSITE" id="PS00916">
    <property type="entry name" value="PI3_4_KINASE_2"/>
    <property type="match status" value="1"/>
</dbReference>
<dbReference type="Pfam" id="PF00454">
    <property type="entry name" value="PI3_PI4_kinase"/>
    <property type="match status" value="1"/>
</dbReference>
<dbReference type="InterPro" id="IPR000403">
    <property type="entry name" value="PI3/4_kinase_cat_dom"/>
</dbReference>
<feature type="compositionally biased region" description="Polar residues" evidence="9">
    <location>
        <begin position="1"/>
        <end position="11"/>
    </location>
</feature>
<dbReference type="GO" id="GO:0005768">
    <property type="term" value="C:endosome"/>
    <property type="evidence" value="ECO:0007669"/>
    <property type="project" value="TreeGrafter"/>
</dbReference>
<keyword evidence="14" id="KW-1185">Reference proteome</keyword>
<evidence type="ECO:0000256" key="9">
    <source>
        <dbReference type="SAM" id="MobiDB-lite"/>
    </source>
</evidence>
<dbReference type="GO" id="GO:0006897">
    <property type="term" value="P:endocytosis"/>
    <property type="evidence" value="ECO:0007669"/>
    <property type="project" value="TreeGrafter"/>
</dbReference>
<evidence type="ECO:0000313" key="14">
    <source>
        <dbReference type="Proteomes" id="UP000355283"/>
    </source>
</evidence>
<dbReference type="Proteomes" id="UP000355283">
    <property type="component" value="Unassembled WGS sequence"/>
</dbReference>
<evidence type="ECO:0000259" key="12">
    <source>
        <dbReference type="PROSITE" id="PS51547"/>
    </source>
</evidence>
<evidence type="ECO:0000313" key="13">
    <source>
        <dbReference type="EMBL" id="TFJ86503.1"/>
    </source>
</evidence>
<dbReference type="PROSITE" id="PS00915">
    <property type="entry name" value="PI3_4_KINASE_1"/>
    <property type="match status" value="1"/>
</dbReference>
<dbReference type="Gene3D" id="2.60.40.150">
    <property type="entry name" value="C2 domain"/>
    <property type="match status" value="1"/>
</dbReference>
<sequence length="983" mass="108965">MMGSEGNNSPSGVPLSHLGRSCANPPGTGTALPEDEEEWVVSVHIVCNEELLHGVSVSTSTPASCDPARRILSWDNEALIFFGVKYRDLTLDARLVFTVRDSSPHPVAVVSLSFFGPHGVARMGKQKLLLHMCAPSEQGKHAHLIDLQQRDGVSEYTEKYARDDVGFRIEKAREKYAFSQAGFPPVEWLDRLSLPHTARLLANLAQDPRDPREWALEKEEGGEGPDEGGLEQGAGLARGPLHESGFLVVTLPLFRHPVLFQERLYPGVAGLPCGGLSLARPLEGHSSPASCPPLERWSAGPTDAGFQGLTTAKDLNCSPAWELCAIYDCEAESDNPVEGKYRRQAHDQFRGSGGSGVDPSLKPNKEERERIEALLASPSDHLRIEEKDLLWTFRHTLPDKRQALTKFLLSVDWSREEEVLQVPRLLEQWKAKANVELSDALKLLGREKAFQHEIVRTFAVDTLRRASDDELLTYLLQLVQALRYEDRSRLVADMTSSLAPSTSVTSLPEDWESTGGAAGAAADAMDGSGSRSYPLARFLIGRACTSLELSNFLYWYLRVEIAEDDSGYGDVFKAVFDDFGMALREANPMVLDLLKKQDEFFTNIARSQRQARDEKGRKDAKEEKLRQLLAEADANGLPKGAPYVPMPLDPHVKVAGVVASTAFMFRSALYPAVIQFRLYDDQSQQPLPQQPLQRSVMDPSSASMPSDPAVASSFVLTPRAQSPSACYKVIFKNGDDLRQDQLIIQMVTLMDFLLKRVNLDLKLTPYRILATGPRDGMIEFVSPSSPISEVLAKHGSIQEYFRVHAPEPGAPFGIRPEVLATFVKSLAGYCVITYLLGIGDRHLDNIMLLPHGHLLHIDFGFIFGQDPKPMPPPFRLAPQMVEGLGGEAHENFMKFKRYCCQAYNCFRGHANLILTLLGLMVDAGIKDLAGDAASVLGKVEERFRLDLSAEQAELFFLSLINESLNAFLPEILERVHKFALMRR</sequence>
<keyword evidence="5 6" id="KW-0067">ATP-binding</keyword>
<dbReference type="GO" id="GO:0005777">
    <property type="term" value="C:peroxisome"/>
    <property type="evidence" value="ECO:0007669"/>
    <property type="project" value="TreeGrafter"/>
</dbReference>
<dbReference type="InterPro" id="IPR001263">
    <property type="entry name" value="PI3K_accessory_dom"/>
</dbReference>
<dbReference type="SMART" id="SM00145">
    <property type="entry name" value="PI3Ka"/>
    <property type="match status" value="1"/>
</dbReference>
<dbReference type="Gene3D" id="1.25.40.70">
    <property type="entry name" value="Phosphatidylinositol 3-kinase, accessory domain (PIK)"/>
    <property type="match status" value="1"/>
</dbReference>
<dbReference type="InterPro" id="IPR016024">
    <property type="entry name" value="ARM-type_fold"/>
</dbReference>
<dbReference type="Gene3D" id="1.10.1070.11">
    <property type="entry name" value="Phosphatidylinositol 3-/4-kinase, catalytic domain"/>
    <property type="match status" value="1"/>
</dbReference>
<dbReference type="FunFam" id="1.10.1070.11:FF:000002">
    <property type="entry name" value="Phosphatidylinositol 3-kinase catalytic subunit type 3"/>
    <property type="match status" value="1"/>
</dbReference>
<dbReference type="GO" id="GO:0034272">
    <property type="term" value="C:phosphatidylinositol 3-kinase complex, class III, type II"/>
    <property type="evidence" value="ECO:0007669"/>
    <property type="project" value="TreeGrafter"/>
</dbReference>
<evidence type="ECO:0000256" key="6">
    <source>
        <dbReference type="PIRNR" id="PIRNR000587"/>
    </source>
</evidence>
<dbReference type="InterPro" id="IPR011009">
    <property type="entry name" value="Kinase-like_dom_sf"/>
</dbReference>
<evidence type="ECO:0000259" key="11">
    <source>
        <dbReference type="PROSITE" id="PS51545"/>
    </source>
</evidence>
<accession>A0A4D9D931</accession>
<reference evidence="13 14" key="1">
    <citation type="submission" date="2019-01" db="EMBL/GenBank/DDBJ databases">
        <title>Nuclear Genome Assembly of the Microalgal Biofuel strain Nannochloropsis salina CCMP1776.</title>
        <authorList>
            <person name="Hovde B."/>
        </authorList>
    </citation>
    <scope>NUCLEOTIDE SEQUENCE [LARGE SCALE GENOMIC DNA]</scope>
    <source>
        <strain evidence="13 14">CCMP1776</strain>
    </source>
</reference>
<dbReference type="EMBL" id="SDOX01000008">
    <property type="protein sequence ID" value="TFJ86503.1"/>
    <property type="molecule type" value="Genomic_DNA"/>
</dbReference>
<protein>
    <recommendedName>
        <fullName evidence="1">phosphatidylinositol 3-kinase</fullName>
        <ecNumber evidence="1">2.7.1.137</ecNumber>
    </recommendedName>
</protein>
<dbReference type="InterPro" id="IPR035892">
    <property type="entry name" value="C2_domain_sf"/>
</dbReference>
<dbReference type="PANTHER" id="PTHR10048">
    <property type="entry name" value="PHOSPHATIDYLINOSITOL KINASE"/>
    <property type="match status" value="1"/>
</dbReference>
<gene>
    <name evidence="13" type="ORF">NSK_002160</name>
</gene>
<feature type="coiled-coil region" evidence="8">
    <location>
        <begin position="604"/>
        <end position="631"/>
    </location>
</feature>
<dbReference type="InterPro" id="IPR057756">
    <property type="entry name" value="PI3-kinase_type3/VPS34_cat"/>
</dbReference>
<keyword evidence="2 6" id="KW-0808">Transferase</keyword>
<dbReference type="InterPro" id="IPR036940">
    <property type="entry name" value="PI3/4_kinase_cat_sf"/>
</dbReference>
<feature type="domain" description="PIK helical" evidence="11">
    <location>
        <begin position="356"/>
        <end position="582"/>
    </location>
</feature>
<dbReference type="GO" id="GO:0000407">
    <property type="term" value="C:phagophore assembly site"/>
    <property type="evidence" value="ECO:0007669"/>
    <property type="project" value="TreeGrafter"/>
</dbReference>
<evidence type="ECO:0000256" key="4">
    <source>
        <dbReference type="ARBA" id="ARBA00022777"/>
    </source>
</evidence>
<comment type="caution">
    <text evidence="13">The sequence shown here is derived from an EMBL/GenBank/DDBJ whole genome shotgun (WGS) entry which is preliminary data.</text>
</comment>
<evidence type="ECO:0000256" key="7">
    <source>
        <dbReference type="PROSITE-ProRule" id="PRU00880"/>
    </source>
</evidence>
<feature type="domain" description="PI3K/PI4K catalytic" evidence="10">
    <location>
        <begin position="704"/>
        <end position="968"/>
    </location>
</feature>
<dbReference type="EC" id="2.7.1.137" evidence="1"/>
<dbReference type="AlphaFoldDB" id="A0A4D9D931"/>
<keyword evidence="3 6" id="KW-0547">Nucleotide-binding</keyword>
<dbReference type="GO" id="GO:0016303">
    <property type="term" value="F:1-phosphatidylinositol-3-kinase activity"/>
    <property type="evidence" value="ECO:0007669"/>
    <property type="project" value="UniProtKB-EC"/>
</dbReference>
<dbReference type="SUPFAM" id="SSF56112">
    <property type="entry name" value="Protein kinase-like (PK-like)"/>
    <property type="match status" value="1"/>
</dbReference>
<dbReference type="InterPro" id="IPR002420">
    <property type="entry name" value="PI3K-type_C2_dom"/>
</dbReference>
<dbReference type="Pfam" id="PF00613">
    <property type="entry name" value="PI3Ka"/>
    <property type="match status" value="1"/>
</dbReference>
<dbReference type="InterPro" id="IPR008290">
    <property type="entry name" value="PI3K_Vps34"/>
</dbReference>
<dbReference type="PIRSF" id="PIRSF000587">
    <property type="entry name" value="PI3K_Vps34"/>
    <property type="match status" value="1"/>
</dbReference>
<dbReference type="GO" id="GO:0048015">
    <property type="term" value="P:phosphatidylinositol-mediated signaling"/>
    <property type="evidence" value="ECO:0007669"/>
    <property type="project" value="TreeGrafter"/>
</dbReference>
<feature type="region of interest" description="Disordered" evidence="9">
    <location>
        <begin position="1"/>
        <end position="31"/>
    </location>
</feature>
<feature type="domain" description="C2 PI3K-type" evidence="12">
    <location>
        <begin position="7"/>
        <end position="175"/>
    </location>
</feature>
<dbReference type="Pfam" id="PF00792">
    <property type="entry name" value="PI3K_C2"/>
    <property type="match status" value="1"/>
</dbReference>
<organism evidence="13 14">
    <name type="scientific">Nannochloropsis salina CCMP1776</name>
    <dbReference type="NCBI Taxonomy" id="1027361"/>
    <lineage>
        <taxon>Eukaryota</taxon>
        <taxon>Sar</taxon>
        <taxon>Stramenopiles</taxon>
        <taxon>Ochrophyta</taxon>
        <taxon>Eustigmatophyceae</taxon>
        <taxon>Eustigmatales</taxon>
        <taxon>Monodopsidaceae</taxon>
        <taxon>Microchloropsis</taxon>
        <taxon>Microchloropsis salina</taxon>
    </lineage>
</organism>
<feature type="region of interest" description="Disordered" evidence="9">
    <location>
        <begin position="215"/>
        <end position="236"/>
    </location>
</feature>